<dbReference type="InterPro" id="IPR058060">
    <property type="entry name" value="HYC_CC_PP"/>
</dbReference>
<protein>
    <recommendedName>
        <fullName evidence="4">Secreted protein</fullName>
    </recommendedName>
</protein>
<evidence type="ECO:0000256" key="1">
    <source>
        <dbReference type="SAM" id="SignalP"/>
    </source>
</evidence>
<keyword evidence="1" id="KW-0732">Signal</keyword>
<dbReference type="Pfam" id="PF26622">
    <property type="entry name" value="DUF8199"/>
    <property type="match status" value="1"/>
</dbReference>
<reference evidence="2 3" key="1">
    <citation type="submission" date="2018-02" db="EMBL/GenBank/DDBJ databases">
        <title>Genomic Encyclopedia of Archaeal and Bacterial Type Strains, Phase II (KMG-II): from individual species to whole genera.</title>
        <authorList>
            <person name="Goeker M."/>
        </authorList>
    </citation>
    <scope>NUCLEOTIDE SEQUENCE [LARGE SCALE GENOMIC DNA]</scope>
    <source>
        <strain evidence="2 3">DSM 16809</strain>
    </source>
</reference>
<dbReference type="RefSeq" id="WP_104514851.1">
    <property type="nucleotide sequence ID" value="NZ_MQVW01000002.1"/>
</dbReference>
<dbReference type="AlphaFoldDB" id="A0A2S6IMR0"/>
<feature type="signal peptide" evidence="1">
    <location>
        <begin position="1"/>
        <end position="25"/>
    </location>
</feature>
<keyword evidence="3" id="KW-1185">Reference proteome</keyword>
<evidence type="ECO:0000313" key="3">
    <source>
        <dbReference type="Proteomes" id="UP000239002"/>
    </source>
</evidence>
<feature type="chain" id="PRO_5015603152" description="Secreted protein" evidence="1">
    <location>
        <begin position="26"/>
        <end position="140"/>
    </location>
</feature>
<evidence type="ECO:0008006" key="4">
    <source>
        <dbReference type="Google" id="ProtNLM"/>
    </source>
</evidence>
<comment type="caution">
    <text evidence="2">The sequence shown here is derived from an EMBL/GenBank/DDBJ whole genome shotgun (WGS) entry which is preliminary data.</text>
</comment>
<organism evidence="2 3">
    <name type="scientific">Nonlabens xylanidelens</name>
    <dbReference type="NCBI Taxonomy" id="191564"/>
    <lineage>
        <taxon>Bacteria</taxon>
        <taxon>Pseudomonadati</taxon>
        <taxon>Bacteroidota</taxon>
        <taxon>Flavobacteriia</taxon>
        <taxon>Flavobacteriales</taxon>
        <taxon>Flavobacteriaceae</taxon>
        <taxon>Nonlabens</taxon>
    </lineage>
</organism>
<dbReference type="Proteomes" id="UP000239002">
    <property type="component" value="Unassembled WGS sequence"/>
</dbReference>
<dbReference type="NCBIfam" id="NF047658">
    <property type="entry name" value="HYC_CC_PP"/>
    <property type="match status" value="1"/>
</dbReference>
<dbReference type="OrthoDB" id="1493875at2"/>
<accession>A0A2S6IMR0</accession>
<gene>
    <name evidence="2" type="ORF">LY01_01130</name>
</gene>
<name>A0A2S6IMR0_9FLAO</name>
<proteinExistence type="predicted"/>
<evidence type="ECO:0000313" key="2">
    <source>
        <dbReference type="EMBL" id="PPK95542.1"/>
    </source>
</evidence>
<dbReference type="InterPro" id="IPR058512">
    <property type="entry name" value="DUF8199"/>
</dbReference>
<dbReference type="EMBL" id="PTJE01000002">
    <property type="protein sequence ID" value="PPK95542.1"/>
    <property type="molecule type" value="Genomic_DNA"/>
</dbReference>
<sequence>MKQFTHKSLAIFMTCVVLFTTMSFTVDMHYCGDTLVDFSFASKVKSCGMEKDMAVMADCELPTVQKKSCCTDHEVIKQGQEDLKTSLDKITFNQQLFIASFTYSYLSIFESTTSLEVPFIHYSPPIPKRDVQVLHQSFLI</sequence>